<dbReference type="InterPro" id="IPR049244">
    <property type="entry name" value="DUF6879"/>
</dbReference>
<dbReference type="KEGG" id="nno:NONO_c62180"/>
<dbReference type="eggNOG" id="ENOG5032UPC">
    <property type="taxonomic scope" value="Bacteria"/>
</dbReference>
<evidence type="ECO:0000313" key="2">
    <source>
        <dbReference type="EMBL" id="AHH20989.1"/>
    </source>
</evidence>
<organism evidence="2 3">
    <name type="scientific">Nocardia nova SH22a</name>
    <dbReference type="NCBI Taxonomy" id="1415166"/>
    <lineage>
        <taxon>Bacteria</taxon>
        <taxon>Bacillati</taxon>
        <taxon>Actinomycetota</taxon>
        <taxon>Actinomycetes</taxon>
        <taxon>Mycobacteriales</taxon>
        <taxon>Nocardiaceae</taxon>
        <taxon>Nocardia</taxon>
    </lineage>
</organism>
<dbReference type="STRING" id="1415166.NONO_c62180"/>
<dbReference type="HOGENOM" id="CLU_174086_0_0_11"/>
<dbReference type="Pfam" id="PF21806">
    <property type="entry name" value="DUF6879"/>
    <property type="match status" value="1"/>
</dbReference>
<reference evidence="2 3" key="1">
    <citation type="journal article" date="2014" name="Appl. Environ. Microbiol.">
        <title>Insights into the Microbial Degradation of Rubber and Gutta-Percha by Analysis of the Complete Genome of Nocardia nova SH22a.</title>
        <authorList>
            <person name="Luo Q."/>
            <person name="Hiessl S."/>
            <person name="Poehlein A."/>
            <person name="Daniel R."/>
            <person name="Steinbuchel A."/>
        </authorList>
    </citation>
    <scope>NUCLEOTIDE SEQUENCE [LARGE SCALE GENOMIC DNA]</scope>
    <source>
        <strain evidence="2">SH22a</strain>
    </source>
</reference>
<keyword evidence="3" id="KW-1185">Reference proteome</keyword>
<accession>W5TPC7</accession>
<evidence type="ECO:0000313" key="3">
    <source>
        <dbReference type="Proteomes" id="UP000019150"/>
    </source>
</evidence>
<sequence length="97" mass="10888">MVTVPHSDYHRWLLSVTASNIDAGEDIRYLPRDLAGEVPDDDFWIFDSQKIAFNLVDEEGKPAGAAVTTDVRIVSICLSIQARLWSDSIPYSEYVTN</sequence>
<evidence type="ECO:0000259" key="1">
    <source>
        <dbReference type="Pfam" id="PF21806"/>
    </source>
</evidence>
<dbReference type="EMBL" id="CP006850">
    <property type="protein sequence ID" value="AHH20989.1"/>
    <property type="molecule type" value="Genomic_DNA"/>
</dbReference>
<gene>
    <name evidence="2" type="ORF">NONO_c62180</name>
</gene>
<dbReference type="Proteomes" id="UP000019150">
    <property type="component" value="Chromosome"/>
</dbReference>
<feature type="domain" description="DUF6879" evidence="1">
    <location>
        <begin position="2"/>
        <end position="95"/>
    </location>
</feature>
<dbReference type="AlphaFoldDB" id="W5TPC7"/>
<proteinExistence type="predicted"/>
<name>W5TPC7_9NOCA</name>
<protein>
    <recommendedName>
        <fullName evidence="1">DUF6879 domain-containing protein</fullName>
    </recommendedName>
</protein>